<name>A0ACC0BXC5_CATRO</name>
<sequence>MIVKEEAHRKLVCNIDTGSEAVVFATPKSVQCTHCFKPGHEAKNCYLLIEFPDWSLEYKWGDWSFDGDSAGGRRGHGRNSYTQGRSCGDRGWGDLLFPAGLTWIGQSDPAEAASFSSFATLSTYHSCECVAAASVSTLEDAEHSSAAQTVMTVEPGSRHGPTVTGVGKPLSVPKPAVQPTSAHLSSAHNPEFQSAPTQLTLAQPPSAHLFTAHLVMAQLPAAQESSTQQSANPHPPAQSPVLLAQHPAAHKLSCQ</sequence>
<reference evidence="2" key="1">
    <citation type="journal article" date="2023" name="Nat. Plants">
        <title>Single-cell RNA sequencing provides a high-resolution roadmap for understanding the multicellular compartmentation of specialized metabolism.</title>
        <authorList>
            <person name="Sun S."/>
            <person name="Shen X."/>
            <person name="Li Y."/>
            <person name="Li Y."/>
            <person name="Wang S."/>
            <person name="Li R."/>
            <person name="Zhang H."/>
            <person name="Shen G."/>
            <person name="Guo B."/>
            <person name="Wei J."/>
            <person name="Xu J."/>
            <person name="St-Pierre B."/>
            <person name="Chen S."/>
            <person name="Sun C."/>
        </authorList>
    </citation>
    <scope>NUCLEOTIDE SEQUENCE [LARGE SCALE GENOMIC DNA]</scope>
</reference>
<keyword evidence="2" id="KW-1185">Reference proteome</keyword>
<comment type="caution">
    <text evidence="1">The sequence shown here is derived from an EMBL/GenBank/DDBJ whole genome shotgun (WGS) entry which is preliminary data.</text>
</comment>
<organism evidence="1 2">
    <name type="scientific">Catharanthus roseus</name>
    <name type="common">Madagascar periwinkle</name>
    <name type="synonym">Vinca rosea</name>
    <dbReference type="NCBI Taxonomy" id="4058"/>
    <lineage>
        <taxon>Eukaryota</taxon>
        <taxon>Viridiplantae</taxon>
        <taxon>Streptophyta</taxon>
        <taxon>Embryophyta</taxon>
        <taxon>Tracheophyta</taxon>
        <taxon>Spermatophyta</taxon>
        <taxon>Magnoliopsida</taxon>
        <taxon>eudicotyledons</taxon>
        <taxon>Gunneridae</taxon>
        <taxon>Pentapetalae</taxon>
        <taxon>asterids</taxon>
        <taxon>lamiids</taxon>
        <taxon>Gentianales</taxon>
        <taxon>Apocynaceae</taxon>
        <taxon>Rauvolfioideae</taxon>
        <taxon>Vinceae</taxon>
        <taxon>Catharanthinae</taxon>
        <taxon>Catharanthus</taxon>
    </lineage>
</organism>
<proteinExistence type="predicted"/>
<dbReference type="Proteomes" id="UP001060085">
    <property type="component" value="Linkage Group LG02"/>
</dbReference>
<protein>
    <submittedName>
        <fullName evidence="1">Uncharacterized protein</fullName>
    </submittedName>
</protein>
<evidence type="ECO:0000313" key="2">
    <source>
        <dbReference type="Proteomes" id="UP001060085"/>
    </source>
</evidence>
<gene>
    <name evidence="1" type="ORF">M9H77_08312</name>
</gene>
<evidence type="ECO:0000313" key="1">
    <source>
        <dbReference type="EMBL" id="KAI5677362.1"/>
    </source>
</evidence>
<dbReference type="EMBL" id="CM044702">
    <property type="protein sequence ID" value="KAI5677362.1"/>
    <property type="molecule type" value="Genomic_DNA"/>
</dbReference>
<accession>A0ACC0BXC5</accession>